<protein>
    <submittedName>
        <fullName evidence="2">Uncharacterized protein LOC104249225</fullName>
    </submittedName>
</protein>
<dbReference type="OrthoDB" id="1304062at2759"/>
<reference evidence="2" key="2">
    <citation type="submission" date="2025-08" db="UniProtKB">
        <authorList>
            <consortium name="RefSeq"/>
        </authorList>
    </citation>
    <scope>IDENTIFICATION</scope>
    <source>
        <tissue evidence="2">Leaf</tissue>
    </source>
</reference>
<evidence type="ECO:0000313" key="1">
    <source>
        <dbReference type="Proteomes" id="UP000189701"/>
    </source>
</evidence>
<dbReference type="AlphaFoldDB" id="A0A1U7YIH6"/>
<keyword evidence="1" id="KW-1185">Reference proteome</keyword>
<proteinExistence type="predicted"/>
<dbReference type="CDD" id="cd09272">
    <property type="entry name" value="RNase_HI_RT_Ty1"/>
    <property type="match status" value="1"/>
</dbReference>
<dbReference type="RefSeq" id="XP_009803907.1">
    <property type="nucleotide sequence ID" value="XM_009805605.1"/>
</dbReference>
<dbReference type="PANTHER" id="PTHR11439:SF440">
    <property type="entry name" value="INTEGRASE CATALYTIC DOMAIN-CONTAINING PROTEIN"/>
    <property type="match status" value="1"/>
</dbReference>
<dbReference type="Proteomes" id="UP000189701">
    <property type="component" value="Unplaced"/>
</dbReference>
<gene>
    <name evidence="2" type="primary">LOC104249225</name>
</gene>
<dbReference type="eggNOG" id="KOG0017">
    <property type="taxonomic scope" value="Eukaryota"/>
</dbReference>
<dbReference type="STRING" id="4096.A0A1U7YIH6"/>
<organism evidence="1 2">
    <name type="scientific">Nicotiana sylvestris</name>
    <name type="common">Wood tobacco</name>
    <name type="synonym">South American tobacco</name>
    <dbReference type="NCBI Taxonomy" id="4096"/>
    <lineage>
        <taxon>Eukaryota</taxon>
        <taxon>Viridiplantae</taxon>
        <taxon>Streptophyta</taxon>
        <taxon>Embryophyta</taxon>
        <taxon>Tracheophyta</taxon>
        <taxon>Spermatophyta</taxon>
        <taxon>Magnoliopsida</taxon>
        <taxon>eudicotyledons</taxon>
        <taxon>Gunneridae</taxon>
        <taxon>Pentapetalae</taxon>
        <taxon>asterids</taxon>
        <taxon>lamiids</taxon>
        <taxon>Solanales</taxon>
        <taxon>Solanaceae</taxon>
        <taxon>Nicotianoideae</taxon>
        <taxon>Nicotianeae</taxon>
        <taxon>Nicotiana</taxon>
    </lineage>
</organism>
<evidence type="ECO:0000313" key="2">
    <source>
        <dbReference type="RefSeq" id="XP_009803907.1"/>
    </source>
</evidence>
<accession>A0A1U7YIH6</accession>
<name>A0A1U7YIH6_NICSY</name>
<sequence>MVEMGKNSRRDAYIVSAQGFHTSGSFLASADCTCGDISWKSSKQTYIARSTMESEYIALELAGQEAEWLRNLLADVPLWGRQASPVSLHCDSQAAIGIAKNNMYNGERRHICIRHGALCANSKFSAMFGGAVESWGAADLNDLHPIGTKSLSRDDNKIPLGFYKTFEIRVSAINSNFPQ</sequence>
<reference evidence="1" key="1">
    <citation type="journal article" date="2013" name="Genome Biol.">
        <title>Reference genomes and transcriptomes of Nicotiana sylvestris and Nicotiana tomentosiformis.</title>
        <authorList>
            <person name="Sierro N."/>
            <person name="Battey J.N."/>
            <person name="Ouadi S."/>
            <person name="Bovet L."/>
            <person name="Goepfert S."/>
            <person name="Bakaher N."/>
            <person name="Peitsch M.C."/>
            <person name="Ivanov N.V."/>
        </authorList>
    </citation>
    <scope>NUCLEOTIDE SEQUENCE [LARGE SCALE GENOMIC DNA]</scope>
</reference>
<dbReference type="PANTHER" id="PTHR11439">
    <property type="entry name" value="GAG-POL-RELATED RETROTRANSPOSON"/>
    <property type="match status" value="1"/>
</dbReference>